<keyword evidence="1" id="KW-1133">Transmembrane helix</keyword>
<organism evidence="2 3">
    <name type="scientific">Candidatus Woykebacteria bacterium RIFCSPHIGHO2_01_FULL_39_12</name>
    <dbReference type="NCBI Taxonomy" id="1802599"/>
    <lineage>
        <taxon>Bacteria</taxon>
        <taxon>Candidatus Woykeibacteriota</taxon>
    </lineage>
</organism>
<reference evidence="2 3" key="1">
    <citation type="journal article" date="2016" name="Nat. Commun.">
        <title>Thousands of microbial genomes shed light on interconnected biogeochemical processes in an aquifer system.</title>
        <authorList>
            <person name="Anantharaman K."/>
            <person name="Brown C.T."/>
            <person name="Hug L.A."/>
            <person name="Sharon I."/>
            <person name="Castelle C.J."/>
            <person name="Probst A.J."/>
            <person name="Thomas B.C."/>
            <person name="Singh A."/>
            <person name="Wilkins M.J."/>
            <person name="Karaoz U."/>
            <person name="Brodie E.L."/>
            <person name="Williams K.H."/>
            <person name="Hubbard S.S."/>
            <person name="Banfield J.F."/>
        </authorList>
    </citation>
    <scope>NUCLEOTIDE SEQUENCE [LARGE SCALE GENOMIC DNA]</scope>
</reference>
<evidence type="ECO:0000313" key="3">
    <source>
        <dbReference type="Proteomes" id="UP000177900"/>
    </source>
</evidence>
<dbReference type="EMBL" id="MHCV01000002">
    <property type="protein sequence ID" value="OGY28119.1"/>
    <property type="molecule type" value="Genomic_DNA"/>
</dbReference>
<sequence>MPKKTKAQKISSQLRRLKYTINLEEETVSLKGSAIETEDKISEKPQVKTIQSISSYDYSYVFRDLKRIIIISTIIILLEIVLSLTASI</sequence>
<proteinExistence type="predicted"/>
<protein>
    <submittedName>
        <fullName evidence="2">Uncharacterized protein</fullName>
    </submittedName>
</protein>
<feature type="transmembrane region" description="Helical" evidence="1">
    <location>
        <begin position="68"/>
        <end position="86"/>
    </location>
</feature>
<accession>A0A1G1WK81</accession>
<evidence type="ECO:0000256" key="1">
    <source>
        <dbReference type="SAM" id="Phobius"/>
    </source>
</evidence>
<name>A0A1G1WK81_9BACT</name>
<keyword evidence="1" id="KW-0812">Transmembrane</keyword>
<keyword evidence="1" id="KW-0472">Membrane</keyword>
<comment type="caution">
    <text evidence="2">The sequence shown here is derived from an EMBL/GenBank/DDBJ whole genome shotgun (WGS) entry which is preliminary data.</text>
</comment>
<dbReference type="AlphaFoldDB" id="A0A1G1WK81"/>
<gene>
    <name evidence="2" type="ORF">A2864_01905</name>
</gene>
<dbReference type="Proteomes" id="UP000177900">
    <property type="component" value="Unassembled WGS sequence"/>
</dbReference>
<evidence type="ECO:0000313" key="2">
    <source>
        <dbReference type="EMBL" id="OGY28119.1"/>
    </source>
</evidence>